<evidence type="ECO:0000313" key="6">
    <source>
        <dbReference type="Proteomes" id="UP000199063"/>
    </source>
</evidence>
<accession>A0A1H0A906</accession>
<dbReference type="EMBL" id="FNHI01000023">
    <property type="protein sequence ID" value="SDN29721.1"/>
    <property type="molecule type" value="Genomic_DNA"/>
</dbReference>
<dbReference type="PANTHER" id="PTHR46796:SF12">
    <property type="entry name" value="HTH-TYPE DNA-BINDING TRANSCRIPTIONAL ACTIVATOR EUTR"/>
    <property type="match status" value="1"/>
</dbReference>
<evidence type="ECO:0000259" key="4">
    <source>
        <dbReference type="PROSITE" id="PS01124"/>
    </source>
</evidence>
<dbReference type="Gene3D" id="1.10.10.60">
    <property type="entry name" value="Homeodomain-like"/>
    <property type="match status" value="1"/>
</dbReference>
<dbReference type="GO" id="GO:0043565">
    <property type="term" value="F:sequence-specific DNA binding"/>
    <property type="evidence" value="ECO:0007669"/>
    <property type="project" value="InterPro"/>
</dbReference>
<dbReference type="AlphaFoldDB" id="A0A1H0A906"/>
<dbReference type="Pfam" id="PF12833">
    <property type="entry name" value="HTH_18"/>
    <property type="match status" value="1"/>
</dbReference>
<name>A0A1H0A906_9ACTN</name>
<dbReference type="InterPro" id="IPR018060">
    <property type="entry name" value="HTH_AraC"/>
</dbReference>
<dbReference type="InterPro" id="IPR018062">
    <property type="entry name" value="HTH_AraC-typ_CS"/>
</dbReference>
<evidence type="ECO:0000256" key="2">
    <source>
        <dbReference type="ARBA" id="ARBA00023125"/>
    </source>
</evidence>
<reference evidence="6" key="1">
    <citation type="submission" date="2016-10" db="EMBL/GenBank/DDBJ databases">
        <authorList>
            <person name="Varghese N."/>
            <person name="Submissions S."/>
        </authorList>
    </citation>
    <scope>NUCLEOTIDE SEQUENCE [LARGE SCALE GENOMIC DNA]</scope>
    <source>
        <strain evidence="6">CGMCC 4.7042</strain>
    </source>
</reference>
<dbReference type="GO" id="GO:0003700">
    <property type="term" value="F:DNA-binding transcription factor activity"/>
    <property type="evidence" value="ECO:0007669"/>
    <property type="project" value="InterPro"/>
</dbReference>
<keyword evidence="2 5" id="KW-0238">DNA-binding</keyword>
<dbReference type="STRING" id="1196353.SAMN05444921_123138"/>
<keyword evidence="1" id="KW-0805">Transcription regulation</keyword>
<keyword evidence="6" id="KW-1185">Reference proteome</keyword>
<dbReference type="InterPro" id="IPR050204">
    <property type="entry name" value="AraC_XylS_family_regulators"/>
</dbReference>
<dbReference type="InterPro" id="IPR009057">
    <property type="entry name" value="Homeodomain-like_sf"/>
</dbReference>
<dbReference type="GeneID" id="40833036"/>
<proteinExistence type="predicted"/>
<gene>
    <name evidence="5" type="ORF">SAMN05444921_123138</name>
</gene>
<dbReference type="PROSITE" id="PS00041">
    <property type="entry name" value="HTH_ARAC_FAMILY_1"/>
    <property type="match status" value="1"/>
</dbReference>
<dbReference type="PROSITE" id="PS01124">
    <property type="entry name" value="HTH_ARAC_FAMILY_2"/>
    <property type="match status" value="1"/>
</dbReference>
<dbReference type="RefSeq" id="WP_093660072.1">
    <property type="nucleotide sequence ID" value="NZ_FNHI01000023.1"/>
</dbReference>
<evidence type="ECO:0000256" key="3">
    <source>
        <dbReference type="ARBA" id="ARBA00023163"/>
    </source>
</evidence>
<keyword evidence="3" id="KW-0804">Transcription</keyword>
<feature type="domain" description="HTH araC/xylS-type" evidence="4">
    <location>
        <begin position="214"/>
        <end position="315"/>
    </location>
</feature>
<dbReference type="SUPFAM" id="SSF46689">
    <property type="entry name" value="Homeodomain-like"/>
    <property type="match status" value="2"/>
</dbReference>
<dbReference type="PANTHER" id="PTHR46796">
    <property type="entry name" value="HTH-TYPE TRANSCRIPTIONAL ACTIVATOR RHAS-RELATED"/>
    <property type="match status" value="1"/>
</dbReference>
<evidence type="ECO:0000256" key="1">
    <source>
        <dbReference type="ARBA" id="ARBA00023015"/>
    </source>
</evidence>
<evidence type="ECO:0000313" key="5">
    <source>
        <dbReference type="EMBL" id="SDN29721.1"/>
    </source>
</evidence>
<dbReference type="OrthoDB" id="5464689at2"/>
<dbReference type="Proteomes" id="UP000199063">
    <property type="component" value="Unassembled WGS sequence"/>
</dbReference>
<protein>
    <submittedName>
        <fullName evidence="5">AraC-type DNA-binding protein</fullName>
    </submittedName>
</protein>
<dbReference type="SMART" id="SM00342">
    <property type="entry name" value="HTH_ARAC"/>
    <property type="match status" value="1"/>
</dbReference>
<organism evidence="5 6">
    <name type="scientific">Streptomyces wuyuanensis</name>
    <dbReference type="NCBI Taxonomy" id="1196353"/>
    <lineage>
        <taxon>Bacteria</taxon>
        <taxon>Bacillati</taxon>
        <taxon>Actinomycetota</taxon>
        <taxon>Actinomycetes</taxon>
        <taxon>Kitasatosporales</taxon>
        <taxon>Streptomycetaceae</taxon>
        <taxon>Streptomyces</taxon>
    </lineage>
</organism>
<sequence length="315" mass="33762">MDTLCFDSTDLEETEAFLSSAYTPMTIGGLPQTSRASIVRHSAGGLTVDRLAFDYTMAYDAGCLNRVCLVTVHQGHFADTTGGDEELFGPQETFLLAPHDRPYRGEVRSARYTLTLFDPSLLGEVAGTGDRSGGAVELTGQRAISPAANRQLGATVAYLRDHVLGRPGAGAGPLAAATAARHMAAVALATLPNTTLGDEPAPVDGRDATSDTLRRAVSFIEANAHRDIGLADIAASVPVTPRAVQYAFARHAETTPLSFLKRVRLVRAHEDLRRADPRTTTVTDIALRWGFAHQGRFAAAYRELYGTAPSKTLRR</sequence>